<name>A0ABM7Y8J2_9PROT</name>
<proteinExistence type="inferred from homology"/>
<dbReference type="InterPro" id="IPR036102">
    <property type="entry name" value="OsmC/Ohrsf"/>
</dbReference>
<dbReference type="EMBL" id="AP025637">
    <property type="protein sequence ID" value="BDG74300.1"/>
    <property type="molecule type" value="Genomic_DNA"/>
</dbReference>
<gene>
    <name evidence="2" type="ORF">Rmf_42290</name>
</gene>
<reference evidence="2 3" key="1">
    <citation type="journal article" date="2016" name="Microbes Environ.">
        <title>Phylogenetically diverse aerobic anoxygenic phototrophic bacteria isolated from epilithic biofilms in Tama river, Japan.</title>
        <authorList>
            <person name="Hirose S."/>
            <person name="Matsuura K."/>
            <person name="Haruta S."/>
        </authorList>
    </citation>
    <scope>NUCLEOTIDE SEQUENCE [LARGE SCALE GENOMIC DNA]</scope>
    <source>
        <strain evidence="2 3">S08</strain>
    </source>
</reference>
<dbReference type="SUPFAM" id="SSF82784">
    <property type="entry name" value="OsmC-like"/>
    <property type="match status" value="1"/>
</dbReference>
<evidence type="ECO:0000313" key="3">
    <source>
        <dbReference type="Proteomes" id="UP000831327"/>
    </source>
</evidence>
<dbReference type="NCBIfam" id="TIGR03561">
    <property type="entry name" value="organ_hyd_perox"/>
    <property type="match status" value="1"/>
</dbReference>
<dbReference type="InterPro" id="IPR003718">
    <property type="entry name" value="OsmC/Ohr_fam"/>
</dbReference>
<sequence>MRRGRPTRPEAAAMARCGLDVLYAATVEVTGGRDGQAAAPGGMPRLTLDHPAELGGRGAGTNPEQLLAAAFGASFGSALDLEARQIGCAVDPLRVTAIVAFGHGDEGCFAIAVELHCHLATLPRETAERLLRAARAACPYCRMVRGNLDLVIMLAGTDAP</sequence>
<protein>
    <submittedName>
        <fullName evidence="2">Organic hydroperoxide resistance protein</fullName>
    </submittedName>
</protein>
<keyword evidence="3" id="KW-1185">Reference proteome</keyword>
<accession>A0ABM7Y8J2</accession>
<comment type="similarity">
    <text evidence="1">Belongs to the OsmC/Ohr family.</text>
</comment>
<dbReference type="PANTHER" id="PTHR33797">
    <property type="entry name" value="ORGANIC HYDROPEROXIDE RESISTANCE PROTEIN-LIKE"/>
    <property type="match status" value="1"/>
</dbReference>
<dbReference type="InterPro" id="IPR019953">
    <property type="entry name" value="OHR"/>
</dbReference>
<dbReference type="Gene3D" id="3.30.300.20">
    <property type="match status" value="1"/>
</dbReference>
<dbReference type="InterPro" id="IPR015946">
    <property type="entry name" value="KH_dom-like_a/b"/>
</dbReference>
<evidence type="ECO:0000313" key="2">
    <source>
        <dbReference type="EMBL" id="BDG74300.1"/>
    </source>
</evidence>
<organism evidence="2 3">
    <name type="scientific">Roseomonas fluvialis</name>
    <dbReference type="NCBI Taxonomy" id="1750527"/>
    <lineage>
        <taxon>Bacteria</taxon>
        <taxon>Pseudomonadati</taxon>
        <taxon>Pseudomonadota</taxon>
        <taxon>Alphaproteobacteria</taxon>
        <taxon>Acetobacterales</taxon>
        <taxon>Roseomonadaceae</taxon>
        <taxon>Roseomonas</taxon>
    </lineage>
</organism>
<dbReference type="Proteomes" id="UP000831327">
    <property type="component" value="Chromosome"/>
</dbReference>
<evidence type="ECO:0000256" key="1">
    <source>
        <dbReference type="ARBA" id="ARBA00007378"/>
    </source>
</evidence>
<dbReference type="Gene3D" id="2.20.25.10">
    <property type="match status" value="1"/>
</dbReference>
<dbReference type="Pfam" id="PF02566">
    <property type="entry name" value="OsmC"/>
    <property type="match status" value="1"/>
</dbReference>
<dbReference type="PANTHER" id="PTHR33797:SF2">
    <property type="entry name" value="ORGANIC HYDROPEROXIDE RESISTANCE PROTEIN-LIKE"/>
    <property type="match status" value="1"/>
</dbReference>